<sequence length="230" mass="26333">MKSYLVYFQKFQLIIKAIFFIFFNIYIWNIAANNNLFQLNSFKSILMLICEICWSISSICIMKELNPIALISVNIIPIFLAIIGWFPITLIGSFVLIGIVNICLMMPKMNLKSYYGLFCFSIVNSVIPTSAINFLNHQYLDQNVVLNVGILCTLYFLFFNLSFHPELANLINIFFIIMFAGLVLANFPLIKDILLIALVLISYGAQIFLRQEKPLYCLISFIVISLIAFG</sequence>
<comment type="caution">
    <text evidence="2">The sequence shown here is derived from an EMBL/GenBank/DDBJ whole genome shotgun (WGS) entry which is preliminary data.</text>
</comment>
<evidence type="ECO:0000313" key="3">
    <source>
        <dbReference type="Proteomes" id="UP000051565"/>
    </source>
</evidence>
<feature type="transmembrane region" description="Helical" evidence="1">
    <location>
        <begin position="114"/>
        <end position="132"/>
    </location>
</feature>
<dbReference type="AlphaFoldDB" id="A0A0R2JUR6"/>
<organism evidence="2 3">
    <name type="scientific">Fructilactobacillus lindneri DSM 20690 = JCM 11027</name>
    <dbReference type="NCBI Taxonomy" id="1122148"/>
    <lineage>
        <taxon>Bacteria</taxon>
        <taxon>Bacillati</taxon>
        <taxon>Bacillota</taxon>
        <taxon>Bacilli</taxon>
        <taxon>Lactobacillales</taxon>
        <taxon>Lactobacillaceae</taxon>
        <taxon>Fructilactobacillus</taxon>
    </lineage>
</organism>
<evidence type="ECO:0000256" key="1">
    <source>
        <dbReference type="SAM" id="Phobius"/>
    </source>
</evidence>
<feature type="transmembrane region" description="Helical" evidence="1">
    <location>
        <begin position="193"/>
        <end position="209"/>
    </location>
</feature>
<keyword evidence="1" id="KW-0812">Transmembrane</keyword>
<evidence type="ECO:0000313" key="2">
    <source>
        <dbReference type="EMBL" id="KRN80825.1"/>
    </source>
</evidence>
<dbReference type="Proteomes" id="UP000051565">
    <property type="component" value="Unassembled WGS sequence"/>
</dbReference>
<name>A0A0R2JUR6_9LACO</name>
<feature type="transmembrane region" description="Helical" evidence="1">
    <location>
        <begin position="12"/>
        <end position="32"/>
    </location>
</feature>
<keyword evidence="1" id="KW-1133">Transmembrane helix</keyword>
<feature type="transmembrane region" description="Helical" evidence="1">
    <location>
        <begin position="144"/>
        <end position="163"/>
    </location>
</feature>
<proteinExistence type="predicted"/>
<feature type="transmembrane region" description="Helical" evidence="1">
    <location>
        <begin position="170"/>
        <end position="187"/>
    </location>
</feature>
<dbReference type="RefSeq" id="WP_054646960.1">
    <property type="nucleotide sequence ID" value="NZ_JQBT01000002.1"/>
</dbReference>
<keyword evidence="3" id="KW-1185">Reference proteome</keyword>
<dbReference type="STRING" id="53444.AYR59_04900"/>
<gene>
    <name evidence="2" type="ORF">IV52_GL000265</name>
</gene>
<dbReference type="OrthoDB" id="2329887at2"/>
<accession>A0A0R2JUR6</accession>
<protein>
    <submittedName>
        <fullName evidence="2">Uncharacterized protein</fullName>
    </submittedName>
</protein>
<dbReference type="EMBL" id="JQBT01000002">
    <property type="protein sequence ID" value="KRN80825.1"/>
    <property type="molecule type" value="Genomic_DNA"/>
</dbReference>
<feature type="transmembrane region" description="Helical" evidence="1">
    <location>
        <begin position="214"/>
        <end position="229"/>
    </location>
</feature>
<reference evidence="2 3" key="1">
    <citation type="journal article" date="2015" name="Genome Announc.">
        <title>Expanding the biotechnology potential of lactobacilli through comparative genomics of 213 strains and associated genera.</title>
        <authorList>
            <person name="Sun Z."/>
            <person name="Harris H.M."/>
            <person name="McCann A."/>
            <person name="Guo C."/>
            <person name="Argimon S."/>
            <person name="Zhang W."/>
            <person name="Yang X."/>
            <person name="Jeffery I.B."/>
            <person name="Cooney J.C."/>
            <person name="Kagawa T.F."/>
            <person name="Liu W."/>
            <person name="Song Y."/>
            <person name="Salvetti E."/>
            <person name="Wrobel A."/>
            <person name="Rasinkangas P."/>
            <person name="Parkhill J."/>
            <person name="Rea M.C."/>
            <person name="O'Sullivan O."/>
            <person name="Ritari J."/>
            <person name="Douillard F.P."/>
            <person name="Paul Ross R."/>
            <person name="Yang R."/>
            <person name="Briner A.E."/>
            <person name="Felis G.E."/>
            <person name="de Vos W.M."/>
            <person name="Barrangou R."/>
            <person name="Klaenhammer T.R."/>
            <person name="Caufield P.W."/>
            <person name="Cui Y."/>
            <person name="Zhang H."/>
            <person name="O'Toole P.W."/>
        </authorList>
    </citation>
    <scope>NUCLEOTIDE SEQUENCE [LARGE SCALE GENOMIC DNA]</scope>
    <source>
        <strain evidence="2 3">DSM 20690</strain>
    </source>
</reference>
<dbReference type="PATRIC" id="fig|1122148.6.peg.279"/>
<keyword evidence="1" id="KW-0472">Membrane</keyword>